<name>A0A060YUJ1_ONCMY</name>
<dbReference type="STRING" id="8022.A0A060YUJ1"/>
<dbReference type="EMBL" id="FR914562">
    <property type="protein sequence ID" value="CDQ93159.1"/>
    <property type="molecule type" value="Genomic_DNA"/>
</dbReference>
<gene>
    <name evidence="1" type="ORF">GSONMT00007761001</name>
</gene>
<reference evidence="1" key="1">
    <citation type="journal article" date="2014" name="Nat. Commun.">
        <title>The rainbow trout genome provides novel insights into evolution after whole-genome duplication in vertebrates.</title>
        <authorList>
            <person name="Berthelot C."/>
            <person name="Brunet F."/>
            <person name="Chalopin D."/>
            <person name="Juanchich A."/>
            <person name="Bernard M."/>
            <person name="Noel B."/>
            <person name="Bento P."/>
            <person name="Da Silva C."/>
            <person name="Labadie K."/>
            <person name="Alberti A."/>
            <person name="Aury J.M."/>
            <person name="Louis A."/>
            <person name="Dehais P."/>
            <person name="Bardou P."/>
            <person name="Montfort J."/>
            <person name="Klopp C."/>
            <person name="Cabau C."/>
            <person name="Gaspin C."/>
            <person name="Thorgaard G.H."/>
            <person name="Boussaha M."/>
            <person name="Quillet E."/>
            <person name="Guyomard R."/>
            <person name="Galiana D."/>
            <person name="Bobe J."/>
            <person name="Volff J.N."/>
            <person name="Genet C."/>
            <person name="Wincker P."/>
            <person name="Jaillon O."/>
            <person name="Roest Crollius H."/>
            <person name="Guiguen Y."/>
        </authorList>
    </citation>
    <scope>NUCLEOTIDE SEQUENCE [LARGE SCALE GENOMIC DNA]</scope>
</reference>
<protein>
    <submittedName>
        <fullName evidence="1">Uncharacterized protein</fullName>
    </submittedName>
</protein>
<proteinExistence type="predicted"/>
<dbReference type="PaxDb" id="8022-A0A060YUJ1"/>
<sequence>MFIISLGNREFRWFSPWNKLRHVEEYFLHRMIQDVTGQVGSISLPTSLSNNGGVLVCTKKDQ</sequence>
<organism evidence="1 2">
    <name type="scientific">Oncorhynchus mykiss</name>
    <name type="common">Rainbow trout</name>
    <name type="synonym">Salmo gairdneri</name>
    <dbReference type="NCBI Taxonomy" id="8022"/>
    <lineage>
        <taxon>Eukaryota</taxon>
        <taxon>Metazoa</taxon>
        <taxon>Chordata</taxon>
        <taxon>Craniata</taxon>
        <taxon>Vertebrata</taxon>
        <taxon>Euteleostomi</taxon>
        <taxon>Actinopterygii</taxon>
        <taxon>Neopterygii</taxon>
        <taxon>Teleostei</taxon>
        <taxon>Protacanthopterygii</taxon>
        <taxon>Salmoniformes</taxon>
        <taxon>Salmonidae</taxon>
        <taxon>Salmoninae</taxon>
        <taxon>Oncorhynchus</taxon>
    </lineage>
</organism>
<dbReference type="Proteomes" id="UP000193380">
    <property type="component" value="Unassembled WGS sequence"/>
</dbReference>
<reference evidence="1" key="2">
    <citation type="submission" date="2014-03" db="EMBL/GenBank/DDBJ databases">
        <authorList>
            <person name="Genoscope - CEA"/>
        </authorList>
    </citation>
    <scope>NUCLEOTIDE SEQUENCE</scope>
</reference>
<evidence type="ECO:0000313" key="1">
    <source>
        <dbReference type="EMBL" id="CDQ93159.1"/>
    </source>
</evidence>
<accession>A0A060YUJ1</accession>
<dbReference type="AlphaFoldDB" id="A0A060YUJ1"/>
<evidence type="ECO:0000313" key="2">
    <source>
        <dbReference type="Proteomes" id="UP000193380"/>
    </source>
</evidence>